<evidence type="ECO:0000256" key="1">
    <source>
        <dbReference type="SAM" id="MobiDB-lite"/>
    </source>
</evidence>
<feature type="domain" description="DUF7168" evidence="3">
    <location>
        <begin position="333"/>
        <end position="447"/>
    </location>
</feature>
<sequence length="498" mass="53596">MGSRNRERRKAKQKARADRVREQGRAQAQRHGEQPGQRGGAAGPGEFEDHGGVWGDGLGWANGTAAGPFRRERGQREALRFADQLVATGVKARADEEDAVLADVVSILGSAPGTVGRRVVNRALRGWFDRAIEGAWARGWQPVDLHRIVRRQASGRHTRLVVDAIAAQMRQYAAPTVDERWAGQLDALDAGVWWTDDDAWLDGWGERESRDRGEVLLDALELLAVVHCLPPIETLCPPPGSTRRDPSGPSTARSGAGTGAGTGHGTDTRVLDRVRALLAKAESTGFVEEAEALTAKAQQLMARHSIDEALLAAREGSRDRPVGRRIGVDSPYESPKAGLLDVIAVANRCRAVWSKSLGFATVVGFRPDLDAVELLYTSLLVQATTAMTGAGSRQDRHGRSRTRSFRQAFLASFAIRVGQRLTAAAERAGEQAAAEASDDRLLPVLAARSDAVQDTLETMFPQLTTHAISTSSDAEGWASGRAAADLATLHARDEVTTT</sequence>
<dbReference type="InterPro" id="IPR055592">
    <property type="entry name" value="DUF7168"/>
</dbReference>
<dbReference type="EMBL" id="FZMO01000529">
    <property type="protein sequence ID" value="SNQ51193.1"/>
    <property type="molecule type" value="Genomic_DNA"/>
</dbReference>
<evidence type="ECO:0000313" key="4">
    <source>
        <dbReference type="EMBL" id="SNQ51193.1"/>
    </source>
</evidence>
<dbReference type="RefSeq" id="WP_101834947.1">
    <property type="nucleotide sequence ID" value="NZ_FZMO01000529.1"/>
</dbReference>
<dbReference type="Proteomes" id="UP000234331">
    <property type="component" value="Unassembled WGS sequence"/>
</dbReference>
<feature type="compositionally biased region" description="Basic residues" evidence="1">
    <location>
        <begin position="1"/>
        <end position="14"/>
    </location>
</feature>
<accession>A0A2I2KZV2</accession>
<feature type="region of interest" description="Disordered" evidence="1">
    <location>
        <begin position="234"/>
        <end position="267"/>
    </location>
</feature>
<organism evidence="4 5">
    <name type="scientific">Frankia canadensis</name>
    <dbReference type="NCBI Taxonomy" id="1836972"/>
    <lineage>
        <taxon>Bacteria</taxon>
        <taxon>Bacillati</taxon>
        <taxon>Actinomycetota</taxon>
        <taxon>Actinomycetes</taxon>
        <taxon>Frankiales</taxon>
        <taxon>Frankiaceae</taxon>
        <taxon>Frankia</taxon>
    </lineage>
</organism>
<name>A0A2I2KZV2_9ACTN</name>
<evidence type="ECO:0000259" key="3">
    <source>
        <dbReference type="Pfam" id="PF23771"/>
    </source>
</evidence>
<dbReference type="Pfam" id="PF23771">
    <property type="entry name" value="DUF7168"/>
    <property type="match status" value="1"/>
</dbReference>
<feature type="region of interest" description="Disordered" evidence="1">
    <location>
        <begin position="1"/>
        <end position="54"/>
    </location>
</feature>
<gene>
    <name evidence="4" type="ORF">FRACA_630009</name>
</gene>
<feature type="compositionally biased region" description="Basic and acidic residues" evidence="1">
    <location>
        <begin position="15"/>
        <end position="24"/>
    </location>
</feature>
<protein>
    <submittedName>
        <fullName evidence="4">Uncharacterized protein</fullName>
    </submittedName>
</protein>
<dbReference type="AlphaFoldDB" id="A0A2I2KZV2"/>
<keyword evidence="5" id="KW-1185">Reference proteome</keyword>
<reference evidence="4 5" key="1">
    <citation type="submission" date="2017-06" db="EMBL/GenBank/DDBJ databases">
        <authorList>
            <person name="Kim H.J."/>
            <person name="Triplett B.A."/>
        </authorList>
    </citation>
    <scope>NUCLEOTIDE SEQUENCE [LARGE SCALE GENOMIC DNA]</scope>
    <source>
        <strain evidence="4">FRACA_ARgP5</strain>
    </source>
</reference>
<proteinExistence type="predicted"/>
<feature type="domain" description="DUF2786" evidence="2">
    <location>
        <begin position="269"/>
        <end position="308"/>
    </location>
</feature>
<dbReference type="OrthoDB" id="3508128at2"/>
<dbReference type="Pfam" id="PF10979">
    <property type="entry name" value="DUF2786"/>
    <property type="match status" value="1"/>
</dbReference>
<evidence type="ECO:0000313" key="5">
    <source>
        <dbReference type="Proteomes" id="UP000234331"/>
    </source>
</evidence>
<dbReference type="InterPro" id="IPR024498">
    <property type="entry name" value="DUF2786"/>
</dbReference>
<evidence type="ECO:0000259" key="2">
    <source>
        <dbReference type="Pfam" id="PF10979"/>
    </source>
</evidence>